<evidence type="ECO:0000313" key="1">
    <source>
        <dbReference type="EMBL" id="KAK8204322.1"/>
    </source>
</evidence>
<gene>
    <name evidence="1" type="ORF">M8818_005167</name>
</gene>
<evidence type="ECO:0000313" key="2">
    <source>
        <dbReference type="Proteomes" id="UP001320706"/>
    </source>
</evidence>
<organism evidence="1 2">
    <name type="scientific">Zalaria obscura</name>
    <dbReference type="NCBI Taxonomy" id="2024903"/>
    <lineage>
        <taxon>Eukaryota</taxon>
        <taxon>Fungi</taxon>
        <taxon>Dikarya</taxon>
        <taxon>Ascomycota</taxon>
        <taxon>Pezizomycotina</taxon>
        <taxon>Dothideomycetes</taxon>
        <taxon>Dothideomycetidae</taxon>
        <taxon>Dothideales</taxon>
        <taxon>Zalariaceae</taxon>
        <taxon>Zalaria</taxon>
    </lineage>
</organism>
<accession>A0ACC3SAK6</accession>
<dbReference type="EMBL" id="JAMKPW020000028">
    <property type="protein sequence ID" value="KAK8204322.1"/>
    <property type="molecule type" value="Genomic_DNA"/>
</dbReference>
<sequence>MWLLETQPLSLGCILVTSLRVRDGPQIRVAAKTRMPCAFTNWISDIDRAPVGLCARDPAWASSGAESKRGPRSISGTRIAVGTPIVSVAGLTITNSRGRLLLQVSPNAFPAARYSVKRDLGDDSPIDYVQDPDSGPTGVPPSFLLRLSNDDELNFNFTCILRQQTGMTAVPEAGIPPTTINIDTQLSGLTYVFASNAKEIDQLLTSEFHADPNLHKNPNVQLVGDYSTEGSPSAQFEWSWKWRPPKQVEDRGGGWRNTCSFVEYDQRAHKLNTLASFSFWVQNNNRWLSSPRSPRELVSPPRLRVPSAQSIESRVSGISDSDGPDYSYQREPASPLFSPIQESGLGLVPSITNGTQNQKVDVSCVSRPGDDLSTTEDGPLFRATMKSLEQRTGSMRMRMKKVLRTAEAAESAQLACNDAVSAFMDALRDASASNKNAVRPALDHYFEKIAKEILQYEKENATNLRKLIIDPINKLYNLDIKQAESKKRDFDEESKDYYAYVSKYLGQRTESLKEKKRVESDSKYQAKRRTFELKRFDYSSFMHDLHGGRKDQEVLSQLTKYASAQANGYLKTAKKVEEMAPQLEALCLEVGQADKEFQLQRSEREERRRALETNNKLPSSSDGETIQSSGNGSISGDSGLNRAFSYTAGSRASVLATSPPSISGFSSMVPSNGFSPMPGSKIEQGGLPMRQTSSKFRGIRDLEEKDPSMVAANSGQHRKEGLLWSLSRPGSHVDPKGLNKTAWHKFWIVLDQGKLSEYVNWKDKLDLHLDPIDLRVASVREARNSERRFCFEVITPAYTRVYQAPSEEDMKSWITAINNALQSAFEARSPSDAVIRDGSVSQTSSTRKDIAAVLTGKSSSFSGHRAASNASAAAAAAKAVARHATTGDKPNFQRANSDSTALLNQIREADAGNKVCADCGSTDKVEWVSINLGIILCIECSGIHRSLGTHISKIRSLTLDTSAFTPDIIDLLHLIGNRISNMTWEAKLDHFLKPAPHSTREQRLHFITAKYSDRTYVQPLGPGPFANPDEMLLASIKKNDIQNVLYALALRANPNALDRSRGTHAVYLALAAADPASPTASIITTNSSFSHSRGTSTAQLGPGFAVSSTQSSTLVTPSTPPRPGTPGSPQASRKPFPIAELLLQNGADIPASPAPIPLSRAAQMYLEFKTEQRMGKPPTPGMVGAKDASGDSLTALPTILAGNGSSPRDREKERERAKRSSVGSTIGLVGKR</sequence>
<comment type="caution">
    <text evidence="1">The sequence shown here is derived from an EMBL/GenBank/DDBJ whole genome shotgun (WGS) entry which is preliminary data.</text>
</comment>
<dbReference type="Proteomes" id="UP001320706">
    <property type="component" value="Unassembled WGS sequence"/>
</dbReference>
<protein>
    <submittedName>
        <fullName evidence="1">Uncharacterized protein</fullName>
    </submittedName>
</protein>
<keyword evidence="2" id="KW-1185">Reference proteome</keyword>
<name>A0ACC3SAK6_9PEZI</name>
<proteinExistence type="predicted"/>
<reference evidence="1" key="1">
    <citation type="submission" date="2024-02" db="EMBL/GenBank/DDBJ databases">
        <title>Metagenome Assembled Genome of Zalaria obscura JY119.</title>
        <authorList>
            <person name="Vighnesh L."/>
            <person name="Jagadeeshwari U."/>
            <person name="Venkata Ramana C."/>
            <person name="Sasikala C."/>
        </authorList>
    </citation>
    <scope>NUCLEOTIDE SEQUENCE</scope>
    <source>
        <strain evidence="1">JY119</strain>
    </source>
</reference>